<protein>
    <recommendedName>
        <fullName evidence="6">WRKY domain-containing protein</fullName>
    </recommendedName>
</protein>
<dbReference type="PANTHER" id="PTHR31282">
    <property type="entry name" value="WRKY TRANSCRIPTION FACTOR 21-RELATED"/>
    <property type="match status" value="1"/>
</dbReference>
<proteinExistence type="predicted"/>
<dbReference type="GO" id="GO:0005634">
    <property type="term" value="C:nucleus"/>
    <property type="evidence" value="ECO:0007669"/>
    <property type="project" value="UniProtKB-SubCell"/>
</dbReference>
<feature type="domain" description="WRKY" evidence="6">
    <location>
        <begin position="112"/>
        <end position="173"/>
    </location>
</feature>
<sequence>MKKVMSAPGFAALEILAKGRESAEALHSMLHQQQLPEVSTMPHELWGLVEQILHCCDRALAALSGGTGGGTCKKRNPEHGSPVDLPCTTRSKRLRVRGGERGIQVQKKWTTEDGFAWRKYGQKNIHGSKQPRLYFHCSYKDDSGCMARRQVQQSEADSVYVITYFGEHTCGVDATAIGHDEKMEQFVINFGSGTIDAQQSGSPWSSCDDDGLVVNRETPDLCNSPEDEEELQEGMVAAELIEQSTRVLELMSMSSPWSEHLGRCQEWEVGYSKSLFDIDEFIDIDSLLQWNLWLVLGS</sequence>
<dbReference type="InterPro" id="IPR003657">
    <property type="entry name" value="WRKY_dom"/>
</dbReference>
<dbReference type="GO" id="GO:0003677">
    <property type="term" value="F:DNA binding"/>
    <property type="evidence" value="ECO:0007669"/>
    <property type="project" value="UniProtKB-KW"/>
</dbReference>
<keyword evidence="5" id="KW-0539">Nucleus</keyword>
<dbReference type="EMBL" id="OZ075134">
    <property type="protein sequence ID" value="CAL4991627.1"/>
    <property type="molecule type" value="Genomic_DNA"/>
</dbReference>
<evidence type="ECO:0000313" key="8">
    <source>
        <dbReference type="Proteomes" id="UP001497457"/>
    </source>
</evidence>
<evidence type="ECO:0000256" key="1">
    <source>
        <dbReference type="ARBA" id="ARBA00004123"/>
    </source>
</evidence>
<dbReference type="AlphaFoldDB" id="A0ABC9B4V2"/>
<dbReference type="Gene3D" id="2.20.25.80">
    <property type="entry name" value="WRKY domain"/>
    <property type="match status" value="1"/>
</dbReference>
<gene>
    <name evidence="7" type="ORF">URODEC1_LOCUS60737</name>
</gene>
<evidence type="ECO:0000256" key="5">
    <source>
        <dbReference type="ARBA" id="ARBA00023242"/>
    </source>
</evidence>
<reference evidence="7 8" key="2">
    <citation type="submission" date="2024-10" db="EMBL/GenBank/DDBJ databases">
        <authorList>
            <person name="Ryan C."/>
        </authorList>
    </citation>
    <scope>NUCLEOTIDE SEQUENCE [LARGE SCALE GENOMIC DNA]</scope>
</reference>
<accession>A0ABC9B4V2</accession>
<dbReference type="SMART" id="SM00774">
    <property type="entry name" value="WRKY"/>
    <property type="match status" value="1"/>
</dbReference>
<name>A0ABC9B4V2_9POAL</name>
<evidence type="ECO:0000256" key="4">
    <source>
        <dbReference type="ARBA" id="ARBA00023163"/>
    </source>
</evidence>
<dbReference type="InterPro" id="IPR036576">
    <property type="entry name" value="WRKY_dom_sf"/>
</dbReference>
<dbReference type="Pfam" id="PF03106">
    <property type="entry name" value="WRKY"/>
    <property type="match status" value="1"/>
</dbReference>
<dbReference type="InterPro" id="IPR044810">
    <property type="entry name" value="WRKY_plant"/>
</dbReference>
<evidence type="ECO:0000256" key="3">
    <source>
        <dbReference type="ARBA" id="ARBA00023125"/>
    </source>
</evidence>
<dbReference type="Proteomes" id="UP001497457">
    <property type="component" value="Chromosome 24b"/>
</dbReference>
<dbReference type="SUPFAM" id="SSF118290">
    <property type="entry name" value="WRKY DNA-binding domain"/>
    <property type="match status" value="1"/>
</dbReference>
<keyword evidence="3" id="KW-0238">DNA-binding</keyword>
<evidence type="ECO:0000313" key="7">
    <source>
        <dbReference type="EMBL" id="CAL4991627.1"/>
    </source>
</evidence>
<keyword evidence="8" id="KW-1185">Reference proteome</keyword>
<organism evidence="7 8">
    <name type="scientific">Urochloa decumbens</name>
    <dbReference type="NCBI Taxonomy" id="240449"/>
    <lineage>
        <taxon>Eukaryota</taxon>
        <taxon>Viridiplantae</taxon>
        <taxon>Streptophyta</taxon>
        <taxon>Embryophyta</taxon>
        <taxon>Tracheophyta</taxon>
        <taxon>Spermatophyta</taxon>
        <taxon>Magnoliopsida</taxon>
        <taxon>Liliopsida</taxon>
        <taxon>Poales</taxon>
        <taxon>Poaceae</taxon>
        <taxon>PACMAD clade</taxon>
        <taxon>Panicoideae</taxon>
        <taxon>Panicodae</taxon>
        <taxon>Paniceae</taxon>
        <taxon>Melinidinae</taxon>
        <taxon>Urochloa</taxon>
    </lineage>
</organism>
<keyword evidence="4" id="KW-0804">Transcription</keyword>
<keyword evidence="2" id="KW-0805">Transcription regulation</keyword>
<evidence type="ECO:0000259" key="6">
    <source>
        <dbReference type="PROSITE" id="PS50811"/>
    </source>
</evidence>
<evidence type="ECO:0000256" key="2">
    <source>
        <dbReference type="ARBA" id="ARBA00023015"/>
    </source>
</evidence>
<comment type="subcellular location">
    <subcellularLocation>
        <location evidence="1">Nucleus</location>
    </subcellularLocation>
</comment>
<reference evidence="8" key="1">
    <citation type="submission" date="2024-06" db="EMBL/GenBank/DDBJ databases">
        <authorList>
            <person name="Ryan C."/>
        </authorList>
    </citation>
    <scope>NUCLEOTIDE SEQUENCE [LARGE SCALE GENOMIC DNA]</scope>
</reference>
<dbReference type="PROSITE" id="PS50811">
    <property type="entry name" value="WRKY"/>
    <property type="match status" value="1"/>
</dbReference>